<organism evidence="1 2">
    <name type="scientific">Clonostachys rhizophaga</name>
    <dbReference type="NCBI Taxonomy" id="160324"/>
    <lineage>
        <taxon>Eukaryota</taxon>
        <taxon>Fungi</taxon>
        <taxon>Dikarya</taxon>
        <taxon>Ascomycota</taxon>
        <taxon>Pezizomycotina</taxon>
        <taxon>Sordariomycetes</taxon>
        <taxon>Hypocreomycetidae</taxon>
        <taxon>Hypocreales</taxon>
        <taxon>Bionectriaceae</taxon>
        <taxon>Clonostachys</taxon>
    </lineage>
</organism>
<sequence length="339" mass="39271">MAFLELPTELRQRILDLAICSWQTPPESPSASQRDRSNPRDGFWYDYCIWQLPPKNLALPLLLVNRQFCADVQKVLQLFGTNYHVDIMFVKDRGFWTTWSIPALPRTQYIDSVHATFRIFEPTQDLDEKFKGSLFLNAYDESSSGGILSFHFLLAALLRSGPGFLEPSSNAFDPSSPYAIKRILIDVLSPTDGVEHSSIIASNEEFQTNHLWHRAGVLKDQLHGVQIAPDTRLVEHMLWGFRMLWDLNSESLEYGAIVLEGVRDTIDFMVNGELHTSFDVAERVKTMQMPVHPRTEPPEYSLRRETGYRKWRKWLDERRKLMEQGLVFDPKRPVQVIYL</sequence>
<keyword evidence="2" id="KW-1185">Reference proteome</keyword>
<dbReference type="OrthoDB" id="2823490at2759"/>
<dbReference type="EMBL" id="CABFNQ020000737">
    <property type="protein sequence ID" value="CAH0028871.1"/>
    <property type="molecule type" value="Genomic_DNA"/>
</dbReference>
<gene>
    <name evidence="1" type="ORF">CRHIZ90672A_00012950</name>
</gene>
<dbReference type="Proteomes" id="UP000696573">
    <property type="component" value="Unassembled WGS sequence"/>
</dbReference>
<evidence type="ECO:0000313" key="2">
    <source>
        <dbReference type="Proteomes" id="UP000696573"/>
    </source>
</evidence>
<accession>A0A9N9YS63</accession>
<comment type="caution">
    <text evidence="1">The sequence shown here is derived from an EMBL/GenBank/DDBJ whole genome shotgun (WGS) entry which is preliminary data.</text>
</comment>
<evidence type="ECO:0000313" key="1">
    <source>
        <dbReference type="EMBL" id="CAH0028871.1"/>
    </source>
</evidence>
<dbReference type="AlphaFoldDB" id="A0A9N9YS63"/>
<protein>
    <submittedName>
        <fullName evidence="1">Uncharacterized protein</fullName>
    </submittedName>
</protein>
<name>A0A9N9YS63_9HYPO</name>
<proteinExistence type="predicted"/>
<reference evidence="1" key="1">
    <citation type="submission" date="2021-10" db="EMBL/GenBank/DDBJ databases">
        <authorList>
            <person name="Piombo E."/>
        </authorList>
    </citation>
    <scope>NUCLEOTIDE SEQUENCE</scope>
</reference>